<keyword evidence="1" id="KW-0812">Transmembrane</keyword>
<feature type="transmembrane region" description="Helical" evidence="1">
    <location>
        <begin position="21"/>
        <end position="40"/>
    </location>
</feature>
<proteinExistence type="predicted"/>
<dbReference type="EMBL" id="SMAL01000003">
    <property type="protein sequence ID" value="TCT15479.1"/>
    <property type="molecule type" value="Genomic_DNA"/>
</dbReference>
<name>A0A4R3MPE8_9FIRM</name>
<feature type="transmembrane region" description="Helical" evidence="1">
    <location>
        <begin position="164"/>
        <end position="185"/>
    </location>
</feature>
<dbReference type="OrthoDB" id="1852297at2"/>
<dbReference type="AlphaFoldDB" id="A0A4R3MPE8"/>
<protein>
    <recommendedName>
        <fullName evidence="4">ABC-2 family transporter</fullName>
    </recommendedName>
</protein>
<keyword evidence="1" id="KW-1133">Transmembrane helix</keyword>
<sequence length="234" mass="26100">MNFKSNIKSAKYLGFSFKNSIGIFYLIVVGLALLASFSTARVVSAGGQANSGGFESATVIFLFIAGLTFKEDFKFLIANNVTRKKFFVSNNLAYIGVAVFMTSVDLILGFSYNLIGPYHSMFGQIYTTNALGINFLWAFSLNLLALHAGWFITLLYYRANHIMKLIVCVAPVALFFFMMYLLRTFPVLSDFVQFILGIEMPTFNPYTPVGTFLIGAFILSCLSFVVIRKMPLND</sequence>
<evidence type="ECO:0000313" key="3">
    <source>
        <dbReference type="Proteomes" id="UP000294902"/>
    </source>
</evidence>
<feature type="transmembrane region" description="Helical" evidence="1">
    <location>
        <begin position="91"/>
        <end position="115"/>
    </location>
</feature>
<organism evidence="2 3">
    <name type="scientific">Natranaerovirga pectinivora</name>
    <dbReference type="NCBI Taxonomy" id="682400"/>
    <lineage>
        <taxon>Bacteria</taxon>
        <taxon>Bacillati</taxon>
        <taxon>Bacillota</taxon>
        <taxon>Clostridia</taxon>
        <taxon>Lachnospirales</taxon>
        <taxon>Natranaerovirgaceae</taxon>
        <taxon>Natranaerovirga</taxon>
    </lineage>
</organism>
<evidence type="ECO:0000256" key="1">
    <source>
        <dbReference type="SAM" id="Phobius"/>
    </source>
</evidence>
<keyword evidence="1" id="KW-0472">Membrane</keyword>
<evidence type="ECO:0008006" key="4">
    <source>
        <dbReference type="Google" id="ProtNLM"/>
    </source>
</evidence>
<feature type="transmembrane region" description="Helical" evidence="1">
    <location>
        <begin position="135"/>
        <end position="157"/>
    </location>
</feature>
<comment type="caution">
    <text evidence="2">The sequence shown here is derived from an EMBL/GenBank/DDBJ whole genome shotgun (WGS) entry which is preliminary data.</text>
</comment>
<gene>
    <name evidence="2" type="ORF">EDC18_103184</name>
</gene>
<accession>A0A4R3MPE8</accession>
<dbReference type="RefSeq" id="WP_132251208.1">
    <property type="nucleotide sequence ID" value="NZ_SMAL01000003.1"/>
</dbReference>
<reference evidence="2 3" key="1">
    <citation type="submission" date="2019-03" db="EMBL/GenBank/DDBJ databases">
        <title>Genomic Encyclopedia of Type Strains, Phase IV (KMG-IV): sequencing the most valuable type-strain genomes for metagenomic binning, comparative biology and taxonomic classification.</title>
        <authorList>
            <person name="Goeker M."/>
        </authorList>
    </citation>
    <scope>NUCLEOTIDE SEQUENCE [LARGE SCALE GENOMIC DNA]</scope>
    <source>
        <strain evidence="2 3">DSM 24629</strain>
    </source>
</reference>
<dbReference type="Proteomes" id="UP000294902">
    <property type="component" value="Unassembled WGS sequence"/>
</dbReference>
<keyword evidence="3" id="KW-1185">Reference proteome</keyword>
<feature type="transmembrane region" description="Helical" evidence="1">
    <location>
        <begin position="52"/>
        <end position="70"/>
    </location>
</feature>
<evidence type="ECO:0000313" key="2">
    <source>
        <dbReference type="EMBL" id="TCT15479.1"/>
    </source>
</evidence>
<feature type="transmembrane region" description="Helical" evidence="1">
    <location>
        <begin position="205"/>
        <end position="227"/>
    </location>
</feature>